<evidence type="ECO:0000313" key="1">
    <source>
        <dbReference type="EMBL" id="GFY36345.1"/>
    </source>
</evidence>
<gene>
    <name evidence="1" type="ORF">TNCV_3450481</name>
</gene>
<organism evidence="1 2">
    <name type="scientific">Trichonephila clavipes</name>
    <name type="common">Golden silk orbweaver</name>
    <name type="synonym">Nephila clavipes</name>
    <dbReference type="NCBI Taxonomy" id="2585209"/>
    <lineage>
        <taxon>Eukaryota</taxon>
        <taxon>Metazoa</taxon>
        <taxon>Ecdysozoa</taxon>
        <taxon>Arthropoda</taxon>
        <taxon>Chelicerata</taxon>
        <taxon>Arachnida</taxon>
        <taxon>Araneae</taxon>
        <taxon>Araneomorphae</taxon>
        <taxon>Entelegynae</taxon>
        <taxon>Araneoidea</taxon>
        <taxon>Nephilidae</taxon>
        <taxon>Trichonephila</taxon>
    </lineage>
</organism>
<name>A0A8X7BM67_TRICX</name>
<proteinExistence type="predicted"/>
<evidence type="ECO:0000313" key="2">
    <source>
        <dbReference type="Proteomes" id="UP000887159"/>
    </source>
</evidence>
<protein>
    <submittedName>
        <fullName evidence="1">Uncharacterized protein</fullName>
    </submittedName>
</protein>
<reference evidence="1" key="1">
    <citation type="submission" date="2020-08" db="EMBL/GenBank/DDBJ databases">
        <title>Multicomponent nature underlies the extraordinary mechanical properties of spider dragline silk.</title>
        <authorList>
            <person name="Kono N."/>
            <person name="Nakamura H."/>
            <person name="Mori M."/>
            <person name="Yoshida Y."/>
            <person name="Ohtoshi R."/>
            <person name="Malay A.D."/>
            <person name="Moran D.A.P."/>
            <person name="Tomita M."/>
            <person name="Numata K."/>
            <person name="Arakawa K."/>
        </authorList>
    </citation>
    <scope>NUCLEOTIDE SEQUENCE</scope>
</reference>
<accession>A0A8X7BM67</accession>
<keyword evidence="2" id="KW-1185">Reference proteome</keyword>
<dbReference type="EMBL" id="BMAU01021436">
    <property type="protein sequence ID" value="GFY36345.1"/>
    <property type="molecule type" value="Genomic_DNA"/>
</dbReference>
<dbReference type="AlphaFoldDB" id="A0A8X7BM67"/>
<sequence>MWSGAYHFYSPSTNLTRGLASRWLFKVPACHKGSIHLQTSMSSPRIEPKPNCAAVSTNCFTSVENQPFLVQHVKKRAFMQVVSYDCPVIDIL</sequence>
<dbReference type="Proteomes" id="UP000887159">
    <property type="component" value="Unassembled WGS sequence"/>
</dbReference>
<comment type="caution">
    <text evidence="1">The sequence shown here is derived from an EMBL/GenBank/DDBJ whole genome shotgun (WGS) entry which is preliminary data.</text>
</comment>